<dbReference type="GO" id="GO:0006139">
    <property type="term" value="P:nucleobase-containing compound metabolic process"/>
    <property type="evidence" value="ECO:0007669"/>
    <property type="project" value="InterPro"/>
</dbReference>
<dbReference type="Gene3D" id="3.30.420.10">
    <property type="entry name" value="Ribonuclease H-like superfamily/Ribonuclease H"/>
    <property type="match status" value="1"/>
</dbReference>
<gene>
    <name evidence="2" type="ORF">OH76DRAFT_1407985</name>
</gene>
<dbReference type="Pfam" id="PF01612">
    <property type="entry name" value="DNA_pol_A_exo1"/>
    <property type="match status" value="1"/>
</dbReference>
<keyword evidence="3" id="KW-1185">Reference proteome</keyword>
<evidence type="ECO:0000313" key="2">
    <source>
        <dbReference type="EMBL" id="RDX45591.1"/>
    </source>
</evidence>
<dbReference type="EMBL" id="KZ857436">
    <property type="protein sequence ID" value="RDX45591.1"/>
    <property type="molecule type" value="Genomic_DNA"/>
</dbReference>
<dbReference type="InterPro" id="IPR012337">
    <property type="entry name" value="RNaseH-like_sf"/>
</dbReference>
<dbReference type="GO" id="GO:0003676">
    <property type="term" value="F:nucleic acid binding"/>
    <property type="evidence" value="ECO:0007669"/>
    <property type="project" value="InterPro"/>
</dbReference>
<sequence length="295" mass="32658">MAAPNYTLCDTYESVVVAASTLSRSSILILDCEARDLARPTGVLSIVSISDVDATTIFLIDALALRDSSNPALVPLFDLLSSGTVTKLMWDGRADALELRETFGVELRGVLDLQLAEVVSRKSVRRETEESRLRRLATGYFKQMRHDILRDPAAYEGIDQVSGMKNSLKACGIHDSKDAAVVALHEAKGSAMWLQRPLPKALLQYAAHDLKLIAALYTSFVRAGWINGRDLPLLKEQSERYIRTLHTRALKDLFDQRNLGMFVSLHVIDTPPPDAQLYECESCHQQNTKTIAGAC</sequence>
<evidence type="ECO:0000313" key="3">
    <source>
        <dbReference type="Proteomes" id="UP000256964"/>
    </source>
</evidence>
<dbReference type="PANTHER" id="PTHR43040">
    <property type="entry name" value="RIBONUCLEASE D"/>
    <property type="match status" value="1"/>
</dbReference>
<dbReference type="OrthoDB" id="26838at2759"/>
<reference evidence="2 3" key="1">
    <citation type="journal article" date="2018" name="Biotechnol. Biofuels">
        <title>Integrative visual omics of the white-rot fungus Polyporus brumalis exposes the biotechnological potential of its oxidative enzymes for delignifying raw plant biomass.</title>
        <authorList>
            <person name="Miyauchi S."/>
            <person name="Rancon A."/>
            <person name="Drula E."/>
            <person name="Hage H."/>
            <person name="Chaduli D."/>
            <person name="Favel A."/>
            <person name="Grisel S."/>
            <person name="Henrissat B."/>
            <person name="Herpoel-Gimbert I."/>
            <person name="Ruiz-Duenas F.J."/>
            <person name="Chevret D."/>
            <person name="Hainaut M."/>
            <person name="Lin J."/>
            <person name="Wang M."/>
            <person name="Pangilinan J."/>
            <person name="Lipzen A."/>
            <person name="Lesage-Meessen L."/>
            <person name="Navarro D."/>
            <person name="Riley R."/>
            <person name="Grigoriev I.V."/>
            <person name="Zhou S."/>
            <person name="Raouche S."/>
            <person name="Rosso M.N."/>
        </authorList>
    </citation>
    <scope>NUCLEOTIDE SEQUENCE [LARGE SCALE GENOMIC DNA]</scope>
    <source>
        <strain evidence="2 3">BRFM 1820</strain>
    </source>
</reference>
<dbReference type="InterPro" id="IPR036397">
    <property type="entry name" value="RNaseH_sf"/>
</dbReference>
<feature type="domain" description="3'-5' exonuclease" evidence="1">
    <location>
        <begin position="10"/>
        <end position="140"/>
    </location>
</feature>
<dbReference type="Proteomes" id="UP000256964">
    <property type="component" value="Unassembled WGS sequence"/>
</dbReference>
<organism evidence="2 3">
    <name type="scientific">Lentinus brumalis</name>
    <dbReference type="NCBI Taxonomy" id="2498619"/>
    <lineage>
        <taxon>Eukaryota</taxon>
        <taxon>Fungi</taxon>
        <taxon>Dikarya</taxon>
        <taxon>Basidiomycota</taxon>
        <taxon>Agaricomycotina</taxon>
        <taxon>Agaricomycetes</taxon>
        <taxon>Polyporales</taxon>
        <taxon>Polyporaceae</taxon>
        <taxon>Lentinus</taxon>
    </lineage>
</organism>
<name>A0A371CZ84_9APHY</name>
<dbReference type="InterPro" id="IPR002562">
    <property type="entry name" value="3'-5'_exonuclease_dom"/>
</dbReference>
<dbReference type="PANTHER" id="PTHR43040:SF1">
    <property type="entry name" value="RIBONUCLEASE D"/>
    <property type="match status" value="1"/>
</dbReference>
<dbReference type="GO" id="GO:0008408">
    <property type="term" value="F:3'-5' exonuclease activity"/>
    <property type="evidence" value="ECO:0007669"/>
    <property type="project" value="InterPro"/>
</dbReference>
<dbReference type="AlphaFoldDB" id="A0A371CZ84"/>
<dbReference type="STRING" id="139420.A0A371CZ84"/>
<protein>
    <recommendedName>
        <fullName evidence="1">3'-5' exonuclease domain-containing protein</fullName>
    </recommendedName>
</protein>
<proteinExistence type="predicted"/>
<accession>A0A371CZ84</accession>
<evidence type="ECO:0000259" key="1">
    <source>
        <dbReference type="Pfam" id="PF01612"/>
    </source>
</evidence>
<dbReference type="SUPFAM" id="SSF53098">
    <property type="entry name" value="Ribonuclease H-like"/>
    <property type="match status" value="1"/>
</dbReference>